<evidence type="ECO:0000313" key="3">
    <source>
        <dbReference type="Proteomes" id="UP000253606"/>
    </source>
</evidence>
<dbReference type="EMBL" id="CP030840">
    <property type="protein sequence ID" value="AXC12555.1"/>
    <property type="molecule type" value="Genomic_DNA"/>
</dbReference>
<dbReference type="Pfam" id="PF04940">
    <property type="entry name" value="BLUF"/>
    <property type="match status" value="1"/>
</dbReference>
<protein>
    <recommendedName>
        <fullName evidence="1">BLUF domain-containing protein</fullName>
    </recommendedName>
</protein>
<evidence type="ECO:0000313" key="2">
    <source>
        <dbReference type="EMBL" id="AXC12555.1"/>
    </source>
</evidence>
<dbReference type="PROSITE" id="PS50925">
    <property type="entry name" value="BLUF"/>
    <property type="match status" value="1"/>
</dbReference>
<evidence type="ECO:0000259" key="1">
    <source>
        <dbReference type="PROSITE" id="PS50925"/>
    </source>
</evidence>
<dbReference type="InterPro" id="IPR007024">
    <property type="entry name" value="BLUF_domain"/>
</dbReference>
<keyword evidence="3" id="KW-1185">Reference proteome</keyword>
<dbReference type="GO" id="GO:0009882">
    <property type="term" value="F:blue light photoreceptor activity"/>
    <property type="evidence" value="ECO:0007669"/>
    <property type="project" value="InterPro"/>
</dbReference>
<dbReference type="GO" id="GO:0071949">
    <property type="term" value="F:FAD binding"/>
    <property type="evidence" value="ECO:0007669"/>
    <property type="project" value="InterPro"/>
</dbReference>
<organism evidence="2 3">
    <name type="scientific">Acidisarcina polymorpha</name>
    <dbReference type="NCBI Taxonomy" id="2211140"/>
    <lineage>
        <taxon>Bacteria</taxon>
        <taxon>Pseudomonadati</taxon>
        <taxon>Acidobacteriota</taxon>
        <taxon>Terriglobia</taxon>
        <taxon>Terriglobales</taxon>
        <taxon>Acidobacteriaceae</taxon>
        <taxon>Acidisarcina</taxon>
    </lineage>
</organism>
<dbReference type="AlphaFoldDB" id="A0A2Z5G1N0"/>
<dbReference type="Proteomes" id="UP000253606">
    <property type="component" value="Chromosome"/>
</dbReference>
<dbReference type="KEGG" id="abas:ACPOL_3262"/>
<feature type="domain" description="BLUF" evidence="1">
    <location>
        <begin position="1"/>
        <end position="37"/>
    </location>
</feature>
<dbReference type="InterPro" id="IPR036046">
    <property type="entry name" value="Acylphosphatase-like_dom_sf"/>
</dbReference>
<name>A0A2Z5G1N0_9BACT</name>
<reference evidence="2 3" key="1">
    <citation type="journal article" date="2018" name="Front. Microbiol.">
        <title>Hydrolytic Capabilities as a Key to Environmental Success: Chitinolytic and Cellulolytic Acidobacteria From Acidic Sub-arctic Soils and Boreal Peatlands.</title>
        <authorList>
            <person name="Belova S.E."/>
            <person name="Ravin N.V."/>
            <person name="Pankratov T.A."/>
            <person name="Rakitin A.L."/>
            <person name="Ivanova A.A."/>
            <person name="Beletsky A.V."/>
            <person name="Mardanov A.V."/>
            <person name="Sinninghe Damste J.S."/>
            <person name="Dedysh S.N."/>
        </authorList>
    </citation>
    <scope>NUCLEOTIDE SEQUENCE [LARGE SCALE GENOMIC DNA]</scope>
    <source>
        <strain evidence="2 3">SBC82</strain>
    </source>
</reference>
<proteinExistence type="predicted"/>
<sequence length="78" mass="8978">MIEGTLSRIEFDKRHDYLAVLSNREVAHRVFEDWSMAELEMPTGAPKASLQVLLERAFLSPPESGEELLDMMRSLVMR</sequence>
<accession>A0A2Z5G1N0</accession>
<gene>
    <name evidence="2" type="ORF">ACPOL_3262</name>
</gene>
<dbReference type="Gene3D" id="3.30.70.100">
    <property type="match status" value="1"/>
</dbReference>
<dbReference type="SUPFAM" id="SSF54975">
    <property type="entry name" value="Acylphosphatase/BLUF domain-like"/>
    <property type="match status" value="1"/>
</dbReference>